<proteinExistence type="predicted"/>
<dbReference type="InterPro" id="IPR052860">
    <property type="entry name" value="NRL-GPCR1"/>
</dbReference>
<name>A0A2A6C2U1_PRIPA</name>
<gene>
    <name evidence="1" type="primary">WBGene00279143</name>
</gene>
<accession>A0A2A6C2U1</accession>
<evidence type="ECO:0000313" key="2">
    <source>
        <dbReference type="Proteomes" id="UP000005239"/>
    </source>
</evidence>
<accession>A0A8R1UUN3</accession>
<dbReference type="Proteomes" id="UP000005239">
    <property type="component" value="Unassembled WGS sequence"/>
</dbReference>
<evidence type="ECO:0000313" key="1">
    <source>
        <dbReference type="EnsemblMetazoa" id="PPA40774.1"/>
    </source>
</evidence>
<dbReference type="PANTHER" id="PTHR47521">
    <property type="entry name" value="SERPENTINE RECEPTOR, CLASS E (EPSILON)-RELATED"/>
    <property type="match status" value="1"/>
</dbReference>
<dbReference type="AlphaFoldDB" id="A0A2A6C2U1"/>
<sequence length="337" mass="38543">MFLINFLDRNSTSDYVSAFECIYAFEALFLIALLIVSYAVGTASWRSTFHLNIRLRIICIIIHSDISNAARFSVLINQVFGPEHRETTNHTIIASLIREAFLAYFTTLASIIALDRCAALFSWSWYESGVSSTLAFFVMQESILIAVAWTMSYLTVYDYITDMNLVQYCGGALLTGSILFILIYRENLSERRILRQGATVGSYAVARTFQIRESIALMKMYSRIGPLVIFCAPEFVFYPAYTLLPHGDQWNFWRHLSIALYDLWIGIISVVVLVCIPIVEPRIATNLPCIPQRLRQLLKNRNESQSFSVIKRTSSAEASMYFNMLERDLGRPSINRY</sequence>
<reference evidence="2" key="1">
    <citation type="journal article" date="2008" name="Nat. Genet.">
        <title>The Pristionchus pacificus genome provides a unique perspective on nematode lifestyle and parasitism.</title>
        <authorList>
            <person name="Dieterich C."/>
            <person name="Clifton S.W."/>
            <person name="Schuster L.N."/>
            <person name="Chinwalla A."/>
            <person name="Delehaunty K."/>
            <person name="Dinkelacker I."/>
            <person name="Fulton L."/>
            <person name="Fulton R."/>
            <person name="Godfrey J."/>
            <person name="Minx P."/>
            <person name="Mitreva M."/>
            <person name="Roeseler W."/>
            <person name="Tian H."/>
            <person name="Witte H."/>
            <person name="Yang S.P."/>
            <person name="Wilson R.K."/>
            <person name="Sommer R.J."/>
        </authorList>
    </citation>
    <scope>NUCLEOTIDE SEQUENCE [LARGE SCALE GENOMIC DNA]</scope>
    <source>
        <strain evidence="2">PS312</strain>
    </source>
</reference>
<keyword evidence="2" id="KW-1185">Reference proteome</keyword>
<protein>
    <submittedName>
        <fullName evidence="1">Uncharacterized protein</fullName>
    </submittedName>
</protein>
<organism evidence="1 2">
    <name type="scientific">Pristionchus pacificus</name>
    <name type="common">Parasitic nematode worm</name>
    <dbReference type="NCBI Taxonomy" id="54126"/>
    <lineage>
        <taxon>Eukaryota</taxon>
        <taxon>Metazoa</taxon>
        <taxon>Ecdysozoa</taxon>
        <taxon>Nematoda</taxon>
        <taxon>Chromadorea</taxon>
        <taxon>Rhabditida</taxon>
        <taxon>Rhabditina</taxon>
        <taxon>Diplogasteromorpha</taxon>
        <taxon>Diplogasteroidea</taxon>
        <taxon>Neodiplogasteridae</taxon>
        <taxon>Pristionchus</taxon>
    </lineage>
</organism>
<dbReference type="EnsemblMetazoa" id="PPA40774.1">
    <property type="protein sequence ID" value="PPA40774.1"/>
    <property type="gene ID" value="WBGene00279143"/>
</dbReference>
<dbReference type="PANTHER" id="PTHR47521:SF7">
    <property type="entry name" value="SERPENTINE RECEPTOR CLASS EPSILON-6"/>
    <property type="match status" value="1"/>
</dbReference>
<reference evidence="1" key="2">
    <citation type="submission" date="2022-06" db="UniProtKB">
        <authorList>
            <consortium name="EnsemblMetazoa"/>
        </authorList>
    </citation>
    <scope>IDENTIFICATION</scope>
    <source>
        <strain evidence="1">PS312</strain>
    </source>
</reference>